<sequence>MGGARRTRITRPMALLSAMATLFAALFVCLGVDKVGEGADGESARGPAGVGHHRAAAPFTPVNKPVARYSCPYDGNDCGYFPHLSPAVLTVPPPAAPLASGVPHPRVEPTAPDGRLPRPGARARAPDLHVLQVLRT</sequence>
<evidence type="ECO:0000313" key="2">
    <source>
        <dbReference type="EMBL" id="QIQ05078.1"/>
    </source>
</evidence>
<name>A0A6G9H3G9_9ACTN</name>
<organism evidence="2 3">
    <name type="scientific">Streptomyces liangshanensis</name>
    <dbReference type="NCBI Taxonomy" id="2717324"/>
    <lineage>
        <taxon>Bacteria</taxon>
        <taxon>Bacillati</taxon>
        <taxon>Actinomycetota</taxon>
        <taxon>Actinomycetes</taxon>
        <taxon>Kitasatosporales</taxon>
        <taxon>Streptomycetaceae</taxon>
        <taxon>Streptomyces</taxon>
    </lineage>
</organism>
<reference evidence="2 3" key="1">
    <citation type="submission" date="2020-03" db="EMBL/GenBank/DDBJ databases">
        <title>A novel species.</title>
        <authorList>
            <person name="Gao J."/>
        </authorList>
    </citation>
    <scope>NUCLEOTIDE SEQUENCE [LARGE SCALE GENOMIC DNA]</scope>
    <source>
        <strain evidence="2 3">QMT-12</strain>
    </source>
</reference>
<gene>
    <name evidence="2" type="ORF">HA039_24885</name>
</gene>
<evidence type="ECO:0000256" key="1">
    <source>
        <dbReference type="SAM" id="MobiDB-lite"/>
    </source>
</evidence>
<feature type="region of interest" description="Disordered" evidence="1">
    <location>
        <begin position="95"/>
        <end position="124"/>
    </location>
</feature>
<accession>A0A6G9H3G9</accession>
<dbReference type="KEGG" id="slia:HA039_24885"/>
<dbReference type="AlphaFoldDB" id="A0A6G9H3G9"/>
<proteinExistence type="predicted"/>
<evidence type="ECO:0000313" key="3">
    <source>
        <dbReference type="Proteomes" id="UP000501179"/>
    </source>
</evidence>
<keyword evidence="3" id="KW-1185">Reference proteome</keyword>
<protein>
    <submittedName>
        <fullName evidence="2">Uncharacterized protein</fullName>
    </submittedName>
</protein>
<dbReference type="Proteomes" id="UP000501179">
    <property type="component" value="Chromosome"/>
</dbReference>
<feature type="compositionally biased region" description="Low complexity" evidence="1">
    <location>
        <begin position="111"/>
        <end position="123"/>
    </location>
</feature>
<dbReference type="EMBL" id="CP050177">
    <property type="protein sequence ID" value="QIQ05078.1"/>
    <property type="molecule type" value="Genomic_DNA"/>
</dbReference>